<dbReference type="NCBIfam" id="TIGR00372">
    <property type="entry name" value="cas4"/>
    <property type="match status" value="1"/>
</dbReference>
<dbReference type="GO" id="GO:0046872">
    <property type="term" value="F:metal ion binding"/>
    <property type="evidence" value="ECO:0007669"/>
    <property type="project" value="UniProtKB-KW"/>
</dbReference>
<dbReference type="STRING" id="1758178.GCA_001550095_03313"/>
<dbReference type="KEGG" id="ceh:CEW89_10200"/>
<keyword evidence="16" id="KW-1185">Reference proteome</keyword>
<evidence type="ECO:0000313" key="15">
    <source>
        <dbReference type="EMBL" id="ATG47902.1"/>
    </source>
</evidence>
<evidence type="ECO:0000256" key="5">
    <source>
        <dbReference type="ARBA" id="ARBA00022722"/>
    </source>
</evidence>
<dbReference type="PANTHER" id="PTHR36531:SF6">
    <property type="entry name" value="DNA REPLICATION ATP-DEPENDENT HELICASE_NUCLEASE DNA2"/>
    <property type="match status" value="1"/>
</dbReference>
<evidence type="ECO:0000256" key="12">
    <source>
        <dbReference type="ARBA" id="ARBA00023211"/>
    </source>
</evidence>
<evidence type="ECO:0000256" key="1">
    <source>
        <dbReference type="ARBA" id="ARBA00001966"/>
    </source>
</evidence>
<dbReference type="RefSeq" id="WP_096805829.1">
    <property type="nucleotide sequence ID" value="NZ_CP022196.1"/>
</dbReference>
<gene>
    <name evidence="15" type="primary">cas4</name>
    <name evidence="15" type="ORF">CEW89_10200</name>
</gene>
<dbReference type="InterPro" id="IPR013343">
    <property type="entry name" value="CRISPR-assoc_prot_Cas4"/>
</dbReference>
<dbReference type="AlphaFoldDB" id="A0A291GCY1"/>
<evidence type="ECO:0000259" key="14">
    <source>
        <dbReference type="Pfam" id="PF01930"/>
    </source>
</evidence>
<comment type="function">
    <text evidence="13">CRISPR (clustered regularly interspaced short palindromic repeat) is an adaptive immune system that provides protection against mobile genetic elements (viruses, transposable elements and conjugative plasmids). CRISPR clusters contain sequences complementary to antecedent mobile elements and target invading nucleic acids. CRISPR clusters are transcribed and processed into CRISPR RNA (crRNA).</text>
</comment>
<dbReference type="EMBL" id="CP022196">
    <property type="protein sequence ID" value="ATG47902.1"/>
    <property type="molecule type" value="Genomic_DNA"/>
</dbReference>
<organism evidence="15 16">
    <name type="scientific">Celeribacter ethanolicus</name>
    <dbReference type="NCBI Taxonomy" id="1758178"/>
    <lineage>
        <taxon>Bacteria</taxon>
        <taxon>Pseudomonadati</taxon>
        <taxon>Pseudomonadota</taxon>
        <taxon>Alphaproteobacteria</taxon>
        <taxon>Rhodobacterales</taxon>
        <taxon>Roseobacteraceae</taxon>
        <taxon>Celeribacter</taxon>
    </lineage>
</organism>
<evidence type="ECO:0000256" key="3">
    <source>
        <dbReference type="ARBA" id="ARBA00012768"/>
    </source>
</evidence>
<protein>
    <recommendedName>
        <fullName evidence="4 13">CRISPR-associated exonuclease Cas4</fullName>
        <ecNumber evidence="3 13">3.1.12.1</ecNumber>
    </recommendedName>
</protein>
<dbReference type="PANTHER" id="PTHR36531">
    <property type="entry name" value="CRISPR-ASSOCIATED EXONUCLEASE CAS4"/>
    <property type="match status" value="1"/>
</dbReference>
<dbReference type="EC" id="3.1.12.1" evidence="3 13"/>
<evidence type="ECO:0000256" key="2">
    <source>
        <dbReference type="ARBA" id="ARBA00009189"/>
    </source>
</evidence>
<keyword evidence="5 13" id="KW-0540">Nuclease</keyword>
<proteinExistence type="inferred from homology"/>
<evidence type="ECO:0000256" key="6">
    <source>
        <dbReference type="ARBA" id="ARBA00022723"/>
    </source>
</evidence>
<evidence type="ECO:0000256" key="9">
    <source>
        <dbReference type="ARBA" id="ARBA00023004"/>
    </source>
</evidence>
<comment type="cofactor">
    <cofactor evidence="13">
        <name>Mg(2+)</name>
        <dbReference type="ChEBI" id="CHEBI:18420"/>
    </cofactor>
    <cofactor evidence="13">
        <name>Mn(2+)</name>
        <dbReference type="ChEBI" id="CHEBI:29035"/>
    </cofactor>
    <text evidence="13">Mg(2+) or Mn(2+) required for ssDNA cleavage activity.</text>
</comment>
<dbReference type="GO" id="GO:0051536">
    <property type="term" value="F:iron-sulfur cluster binding"/>
    <property type="evidence" value="ECO:0007669"/>
    <property type="project" value="UniProtKB-KW"/>
</dbReference>
<accession>A0A291GCY1</accession>
<feature type="domain" description="DUF83" evidence="14">
    <location>
        <begin position="12"/>
        <end position="186"/>
    </location>
</feature>
<dbReference type="GO" id="GO:0004527">
    <property type="term" value="F:exonuclease activity"/>
    <property type="evidence" value="ECO:0007669"/>
    <property type="project" value="UniProtKB-KW"/>
</dbReference>
<dbReference type="OrthoDB" id="9781776at2"/>
<sequence length="214" mass="23693">METAEQMSLPISALQHWLYCPRQCALIHVERLWAENSLTAEGRVLHARADGGTTDRHKGIRTLRAVELGSERLGLHGVADVVEVHGDRFYPVEYKRGRPKPHQADEVQLCAQALCLEEMTGQAVPEGALFYGETRRRVVVAFDRDLRSLTSSVADEARSALAQGELPPAHYAPGRCKACSLLELCRPQSLEHPPAIRAWLSRALDSDTVPEGPE</sequence>
<dbReference type="InterPro" id="IPR011604">
    <property type="entry name" value="PDDEXK-like_dom_sf"/>
</dbReference>
<evidence type="ECO:0000256" key="8">
    <source>
        <dbReference type="ARBA" id="ARBA00022839"/>
    </source>
</evidence>
<comment type="cofactor">
    <cofactor evidence="1">
        <name>[4Fe-4S] cluster</name>
        <dbReference type="ChEBI" id="CHEBI:49883"/>
    </cofactor>
</comment>
<name>A0A291GCY1_9RHOB</name>
<evidence type="ECO:0000256" key="11">
    <source>
        <dbReference type="ARBA" id="ARBA00023118"/>
    </source>
</evidence>
<comment type="similarity">
    <text evidence="2 13">Belongs to the CRISPR-associated exonuclease Cas4 family.</text>
</comment>
<dbReference type="Pfam" id="PF01930">
    <property type="entry name" value="Cas_Cas4"/>
    <property type="match status" value="1"/>
</dbReference>
<keyword evidence="8 13" id="KW-0269">Exonuclease</keyword>
<evidence type="ECO:0000256" key="7">
    <source>
        <dbReference type="ARBA" id="ARBA00022801"/>
    </source>
</evidence>
<keyword evidence="7 13" id="KW-0378">Hydrolase</keyword>
<dbReference type="Proteomes" id="UP000217935">
    <property type="component" value="Chromosome"/>
</dbReference>
<dbReference type="InterPro" id="IPR051827">
    <property type="entry name" value="Cas4_exonuclease"/>
</dbReference>
<evidence type="ECO:0000256" key="4">
    <source>
        <dbReference type="ARBA" id="ARBA00020049"/>
    </source>
</evidence>
<keyword evidence="6 13" id="KW-0479">Metal-binding</keyword>
<dbReference type="CDD" id="cd09637">
    <property type="entry name" value="Cas4_I-A_I-B_I-C_I-D_II-B"/>
    <property type="match status" value="1"/>
</dbReference>
<reference evidence="15 16" key="1">
    <citation type="submission" date="2017-06" db="EMBL/GenBank/DDBJ databases">
        <title>Celeribacter sp. TSPH2 complete genome sequence.</title>
        <authorList>
            <person name="Woo J.-H."/>
            <person name="Kim H.-S."/>
        </authorList>
    </citation>
    <scope>NUCLEOTIDE SEQUENCE [LARGE SCALE GENOMIC DNA]</scope>
    <source>
        <strain evidence="15 16">TSPH2</strain>
    </source>
</reference>
<keyword evidence="12 13" id="KW-0464">Manganese</keyword>
<keyword evidence="10 13" id="KW-0411">Iron-sulfur</keyword>
<dbReference type="Gene3D" id="3.90.320.10">
    <property type="match status" value="1"/>
</dbReference>
<keyword evidence="9 13" id="KW-0408">Iron</keyword>
<evidence type="ECO:0000313" key="16">
    <source>
        <dbReference type="Proteomes" id="UP000217935"/>
    </source>
</evidence>
<keyword evidence="11 13" id="KW-0051">Antiviral defense</keyword>
<evidence type="ECO:0000256" key="13">
    <source>
        <dbReference type="RuleBase" id="RU365022"/>
    </source>
</evidence>
<dbReference type="InterPro" id="IPR022765">
    <property type="entry name" value="Dna2/Cas4_DUF83"/>
</dbReference>
<evidence type="ECO:0000256" key="10">
    <source>
        <dbReference type="ARBA" id="ARBA00023014"/>
    </source>
</evidence>
<comment type="cofactor">
    <cofactor evidence="13">
        <name>iron-sulfur cluster</name>
        <dbReference type="ChEBI" id="CHEBI:30408"/>
    </cofactor>
</comment>
<dbReference type="GO" id="GO:0051607">
    <property type="term" value="P:defense response to virus"/>
    <property type="evidence" value="ECO:0007669"/>
    <property type="project" value="UniProtKB-KW"/>
</dbReference>